<dbReference type="Pfam" id="PF06074">
    <property type="entry name" value="Portal_Mu"/>
    <property type="match status" value="1"/>
</dbReference>
<proteinExistence type="predicted"/>
<organism evidence="2 3">
    <name type="scientific">Nitratireductor mangrovi</name>
    <dbReference type="NCBI Taxonomy" id="2599600"/>
    <lineage>
        <taxon>Bacteria</taxon>
        <taxon>Pseudomonadati</taxon>
        <taxon>Pseudomonadota</taxon>
        <taxon>Alphaproteobacteria</taxon>
        <taxon>Hyphomicrobiales</taxon>
        <taxon>Phyllobacteriaceae</taxon>
        <taxon>Nitratireductor</taxon>
    </lineage>
</organism>
<evidence type="ECO:0000313" key="2">
    <source>
        <dbReference type="EMBL" id="QDY99073.1"/>
    </source>
</evidence>
<evidence type="ECO:0000313" key="3">
    <source>
        <dbReference type="Proteomes" id="UP000321389"/>
    </source>
</evidence>
<gene>
    <name evidence="2" type="ORF">FQ775_01070</name>
</gene>
<protein>
    <submittedName>
        <fullName evidence="2">DUF935 domain-containing protein</fullName>
    </submittedName>
</protein>
<dbReference type="EMBL" id="CP042301">
    <property type="protein sequence ID" value="QDY99073.1"/>
    <property type="molecule type" value="Genomic_DNA"/>
</dbReference>
<keyword evidence="3" id="KW-1185">Reference proteome</keyword>
<accession>A0A5B8KU11</accession>
<dbReference type="OrthoDB" id="9797300at2"/>
<dbReference type="RefSeq" id="WP_146297723.1">
    <property type="nucleotide sequence ID" value="NZ_CP042301.2"/>
</dbReference>
<feature type="region of interest" description="Disordered" evidence="1">
    <location>
        <begin position="414"/>
        <end position="451"/>
    </location>
</feature>
<feature type="compositionally biased region" description="Acidic residues" evidence="1">
    <location>
        <begin position="421"/>
        <end position="430"/>
    </location>
</feature>
<dbReference type="Proteomes" id="UP000321389">
    <property type="component" value="Chromosome"/>
</dbReference>
<dbReference type="InterPro" id="IPR009279">
    <property type="entry name" value="Portal_Mu"/>
</dbReference>
<dbReference type="AlphaFoldDB" id="A0A5B8KU11"/>
<sequence>MADFTWYDAYGRPVDTGALKEEQAAPTIKGIRRPDALHPAAGLTPGRLAAILRDSIEGSPEAYLALAEDIEERDNHYLSVLSTRKFQVAGLEITVEAAGDDAKSVAVADLVREVISRDSFEVELRDILDATGKGFSCTEIIWDTSESQWMPKRLAWRDPRWFVFDPIDGETPLVRQLGEDEPLKPFGWIYHSFKAKSGLPIRGGLARGAAWSFLFKSFTVKDWAIFCEAYGQPLRLGKWGPGATEKDKEVLAEAVASIGTDYSAIVPASMAVEFISAEISGSHELYEKRADWLDRQISKLVLGQTSTTDAQKGSYAVGTVHDRVRDDIEKADAKALAATLNRDLVKPLVDLNHGPQKSYPHIRIGRPEEIDAPKFMATVEKFVRLGGKVGAATVRDKLGLPDPAADEELLTAAKAAPQPGEETEEEPDQAADDRKPPKGQGAMAAQRGRVEPDAIDRLAKEAAGDWQELVGPMIAGLEEEIARATDLDQVRAILSRRFDGMDVSAMQEELARAVFAARLAGEADEQL</sequence>
<reference evidence="2" key="1">
    <citation type="submission" date="2020-04" db="EMBL/GenBank/DDBJ databases">
        <title>Nitratireductor sp. nov. isolated from mangrove soil.</title>
        <authorList>
            <person name="Ye Y."/>
        </authorList>
    </citation>
    <scope>NUCLEOTIDE SEQUENCE</scope>
    <source>
        <strain evidence="2">SY7</strain>
    </source>
</reference>
<evidence type="ECO:0000256" key="1">
    <source>
        <dbReference type="SAM" id="MobiDB-lite"/>
    </source>
</evidence>
<name>A0A5B8KU11_9HYPH</name>
<dbReference type="KEGG" id="niy:FQ775_01070"/>